<feature type="transmembrane region" description="Helical" evidence="1">
    <location>
        <begin position="336"/>
        <end position="358"/>
    </location>
</feature>
<feature type="signal peptide" evidence="2">
    <location>
        <begin position="1"/>
        <end position="29"/>
    </location>
</feature>
<organism evidence="3 4">
    <name type="scientific">Polymorphospora rubra</name>
    <dbReference type="NCBI Taxonomy" id="338584"/>
    <lineage>
        <taxon>Bacteria</taxon>
        <taxon>Bacillati</taxon>
        <taxon>Actinomycetota</taxon>
        <taxon>Actinomycetes</taxon>
        <taxon>Micromonosporales</taxon>
        <taxon>Micromonosporaceae</taxon>
        <taxon>Polymorphospora</taxon>
    </lineage>
</organism>
<reference evidence="3" key="1">
    <citation type="submission" date="2020-08" db="EMBL/GenBank/DDBJ databases">
        <title>Whole genome shotgun sequence of Polymorphospora rubra NBRC 101157.</title>
        <authorList>
            <person name="Komaki H."/>
            <person name="Tamura T."/>
        </authorList>
    </citation>
    <scope>NUCLEOTIDE SEQUENCE</scope>
    <source>
        <strain evidence="3">NBRC 101157</strain>
    </source>
</reference>
<dbReference type="EMBL" id="AP023359">
    <property type="protein sequence ID" value="BCJ66940.1"/>
    <property type="molecule type" value="Genomic_DNA"/>
</dbReference>
<sequence length="367" mass="37611">MISSKLSLRRPLAVVGAAFLGLAAAVAVASPASAHHSVVDGKAVCDTTTGEWVVDWTVTSVAPPESTGYRLYEVVAKPIPVTGIEVTLGDGYPLNPHTPLTGTQRLPGTTVQASLQVKGAWDSGHEDTKWKKKTITLGGVCEKEEPPPATATPTYTIATDCDGLVAVTLTNGKDATAPAKFKVVTAAGFEESVEVAPGGETTVEIPADKADEITVTEAGQEKPLFTGSAPEPEGCPTAGLEVTCEDMTFSLTNPEDGSESFTAVFTPSTGDVQKITVAPGESKSVTFAGSAGLTVDAVIEGYEDDVVTFAWDEEKPEDCPAPGGGGGGDLPVTGAAAGGIAAGAVLLLAVGGFLFYLARRRRLTFTA</sequence>
<name>A0A810N229_9ACTN</name>
<dbReference type="Proteomes" id="UP000680866">
    <property type="component" value="Chromosome"/>
</dbReference>
<dbReference type="AlphaFoldDB" id="A0A810N229"/>
<dbReference type="KEGG" id="pry:Prubr_39610"/>
<evidence type="ECO:0000256" key="1">
    <source>
        <dbReference type="SAM" id="Phobius"/>
    </source>
</evidence>
<gene>
    <name evidence="3" type="ORF">Prubr_39610</name>
</gene>
<keyword evidence="1" id="KW-0812">Transmembrane</keyword>
<evidence type="ECO:0000313" key="3">
    <source>
        <dbReference type="EMBL" id="BCJ66940.1"/>
    </source>
</evidence>
<keyword evidence="1" id="KW-1133">Transmembrane helix</keyword>
<keyword evidence="4" id="KW-1185">Reference proteome</keyword>
<protein>
    <submittedName>
        <fullName evidence="3">Uncharacterized protein</fullName>
    </submittedName>
</protein>
<keyword evidence="1" id="KW-0472">Membrane</keyword>
<proteinExistence type="predicted"/>
<evidence type="ECO:0000313" key="4">
    <source>
        <dbReference type="Proteomes" id="UP000680866"/>
    </source>
</evidence>
<feature type="chain" id="PRO_5039327633" evidence="2">
    <location>
        <begin position="30"/>
        <end position="367"/>
    </location>
</feature>
<evidence type="ECO:0000256" key="2">
    <source>
        <dbReference type="SAM" id="SignalP"/>
    </source>
</evidence>
<keyword evidence="2" id="KW-0732">Signal</keyword>
<dbReference type="RefSeq" id="WP_246567353.1">
    <property type="nucleotide sequence ID" value="NZ_AP023359.1"/>
</dbReference>
<accession>A0A810N229</accession>